<comment type="domain">
    <text evidence="11">The middle region has homology to RecA with ATPase motifs including the RadA KNRFG motif, while the C-terminus is homologous to Lon protease.</text>
</comment>
<keyword evidence="7 11" id="KW-0067">ATP-binding</keyword>
<comment type="function">
    <text evidence="11">Plays a role in repairing double-strand DNA breaks, probably involving stabilizing or processing branched DNA or blocked replication forks.</text>
</comment>
<dbReference type="FunFam" id="3.40.50.300:FF:000050">
    <property type="entry name" value="DNA repair protein RadA"/>
    <property type="match status" value="1"/>
</dbReference>
<keyword evidence="3 11" id="KW-0227">DNA damage</keyword>
<dbReference type="Gene3D" id="3.30.230.10">
    <property type="match status" value="1"/>
</dbReference>
<dbReference type="InterPro" id="IPR020588">
    <property type="entry name" value="RecA_ATP-bd"/>
</dbReference>
<dbReference type="RefSeq" id="WP_069909499.1">
    <property type="nucleotide sequence ID" value="NZ_LAJE02000161.1"/>
</dbReference>
<feature type="binding site" evidence="11">
    <location>
        <begin position="96"/>
        <end position="103"/>
    </location>
    <ligand>
        <name>ATP</name>
        <dbReference type="ChEBI" id="CHEBI:30616"/>
    </ligand>
</feature>
<dbReference type="CDD" id="cd01121">
    <property type="entry name" value="RadA_SMS_N"/>
    <property type="match status" value="1"/>
</dbReference>
<dbReference type="NCBIfam" id="TIGR00416">
    <property type="entry name" value="sms"/>
    <property type="match status" value="1"/>
</dbReference>
<dbReference type="InterPro" id="IPR014721">
    <property type="entry name" value="Ribsml_uS5_D2-typ_fold_subgr"/>
</dbReference>
<dbReference type="SMART" id="SM00382">
    <property type="entry name" value="AAA"/>
    <property type="match status" value="1"/>
</dbReference>
<evidence type="ECO:0000256" key="7">
    <source>
        <dbReference type="ARBA" id="ARBA00022840"/>
    </source>
</evidence>
<accession>A0A1E5XRY2</accession>
<reference evidence="15 16" key="1">
    <citation type="journal article" date="2015" name="Genome Announc.">
        <title>Genome Assemblies of Three Soil-Associated Devosia species: D. insulae, D. limi, and D. soli.</title>
        <authorList>
            <person name="Hassan Y.I."/>
            <person name="Lepp D."/>
            <person name="Zhou T."/>
        </authorList>
    </citation>
    <scope>NUCLEOTIDE SEQUENCE [LARGE SCALE GENOMIC DNA]</scope>
    <source>
        <strain evidence="15 16">DS-56</strain>
    </source>
</reference>
<organism evidence="15 16">
    <name type="scientific">Devosia insulae DS-56</name>
    <dbReference type="NCBI Taxonomy" id="1116389"/>
    <lineage>
        <taxon>Bacteria</taxon>
        <taxon>Pseudomonadati</taxon>
        <taxon>Pseudomonadota</taxon>
        <taxon>Alphaproteobacteria</taxon>
        <taxon>Hyphomicrobiales</taxon>
        <taxon>Devosiaceae</taxon>
        <taxon>Devosia</taxon>
    </lineage>
</organism>
<evidence type="ECO:0000256" key="6">
    <source>
        <dbReference type="ARBA" id="ARBA00022833"/>
    </source>
</evidence>
<evidence type="ECO:0000256" key="8">
    <source>
        <dbReference type="ARBA" id="ARBA00023016"/>
    </source>
</evidence>
<dbReference type="SUPFAM" id="SSF52540">
    <property type="entry name" value="P-loop containing nucleoside triphosphate hydrolases"/>
    <property type="match status" value="1"/>
</dbReference>
<dbReference type="InterPro" id="IPR003593">
    <property type="entry name" value="AAA+_ATPase"/>
</dbReference>
<dbReference type="OrthoDB" id="9803906at2"/>
<dbReference type="HAMAP" id="MF_01498">
    <property type="entry name" value="RadA_bact"/>
    <property type="match status" value="1"/>
</dbReference>
<evidence type="ECO:0000256" key="5">
    <source>
        <dbReference type="ARBA" id="ARBA00022801"/>
    </source>
</evidence>
<evidence type="ECO:0000313" key="15">
    <source>
        <dbReference type="EMBL" id="OEO31361.1"/>
    </source>
</evidence>
<dbReference type="InterPro" id="IPR027417">
    <property type="entry name" value="P-loop_NTPase"/>
</dbReference>
<evidence type="ECO:0000256" key="9">
    <source>
        <dbReference type="ARBA" id="ARBA00023125"/>
    </source>
</evidence>
<comment type="function">
    <text evidence="13">DNA-dependent ATPase involved in processing of recombination intermediates, plays a role in repairing DNA breaks. Stimulates the branch migration of RecA-mediated strand transfer reactions, allowing the 3' invading strand to extend heteroduplex DNA faster. Binds ssDNA in the presence of ADP but not other nucleotides, has ATPase activity that is stimulated by ssDNA and various branched DNA structures, but inhibited by SSB. Does not have RecA's homology-searching function.</text>
</comment>
<evidence type="ECO:0000256" key="13">
    <source>
        <dbReference type="RuleBase" id="RU003555"/>
    </source>
</evidence>
<keyword evidence="16" id="KW-1185">Reference proteome</keyword>
<evidence type="ECO:0000259" key="14">
    <source>
        <dbReference type="PROSITE" id="PS50162"/>
    </source>
</evidence>
<keyword evidence="9 11" id="KW-0238">DNA-binding</keyword>
<dbReference type="Gene3D" id="3.40.50.300">
    <property type="entry name" value="P-loop containing nucleotide triphosphate hydrolases"/>
    <property type="match status" value="1"/>
</dbReference>
<dbReference type="SUPFAM" id="SSF54211">
    <property type="entry name" value="Ribosomal protein S5 domain 2-like"/>
    <property type="match status" value="1"/>
</dbReference>
<evidence type="ECO:0000256" key="1">
    <source>
        <dbReference type="ARBA" id="ARBA00022723"/>
    </source>
</evidence>
<comment type="caution">
    <text evidence="15">The sequence shown here is derived from an EMBL/GenBank/DDBJ whole genome shotgun (WGS) entry which is preliminary data.</text>
</comment>
<dbReference type="Pfam" id="PF13481">
    <property type="entry name" value="AAA_25"/>
    <property type="match status" value="1"/>
</dbReference>
<protein>
    <recommendedName>
        <fullName evidence="11 12">DNA repair protein RadA</fullName>
    </recommendedName>
</protein>
<evidence type="ECO:0000256" key="10">
    <source>
        <dbReference type="ARBA" id="ARBA00023204"/>
    </source>
</evidence>
<keyword evidence="6 13" id="KW-0862">Zinc</keyword>
<comment type="similarity">
    <text evidence="11 13">Belongs to the RecA family. RadA subfamily.</text>
</comment>
<name>A0A1E5XRY2_9HYPH</name>
<dbReference type="InterPro" id="IPR004504">
    <property type="entry name" value="DNA_repair_RadA"/>
</dbReference>
<keyword evidence="5" id="KW-0378">Hydrolase</keyword>
<evidence type="ECO:0000256" key="4">
    <source>
        <dbReference type="ARBA" id="ARBA00022771"/>
    </source>
</evidence>
<keyword evidence="10 11" id="KW-0234">DNA repair</keyword>
<keyword evidence="1 11" id="KW-0479">Metal-binding</keyword>
<sequence length="462" mass="48265">MARTKTSYVCQACGALTTKWQGRCEACGEWNTIVEEIVDSGVGAGPKSAIAGGRPIELLPLAGETETAARVETGIGELDRVTGGGFVMGSAVLIGGDPGIGKSTLLLQAAGALAERGRRIVYVSGEEAVAQIRLRAQRLELGDRPVLLASETNVEIILATLQNGPPPDLVIIDSIQTLWTDRVESAPGTVTQVRTSAQALTRYAKKSGAAVVLVGHVTKDGQIAGPRVVEHLVDAVLYFEGDSSHTFRILRGVKNRYGATDEIGVFEMSTLGLREVANPSALFLDQRDKDAAGSAVFAGMEGTRPMLCEVQALVSPSPLGTPRRAVIGWDSSRLSMVLAVLETRCGVRIGANDIYLNVAGGLKINEPAADLAVAAALISSLTGSPLPSSNVYFGEISLAGGVRPVAHASQRLREAQKLGFLGAVTGRLGKGDVPNGIAVGEYAELAELIGRIAARGQRQAAE</sequence>
<dbReference type="GO" id="GO:0016787">
    <property type="term" value="F:hydrolase activity"/>
    <property type="evidence" value="ECO:0007669"/>
    <property type="project" value="UniProtKB-KW"/>
</dbReference>
<dbReference type="Proteomes" id="UP000095463">
    <property type="component" value="Unassembled WGS sequence"/>
</dbReference>
<proteinExistence type="inferred from homology"/>
<keyword evidence="4 13" id="KW-0863">Zinc-finger</keyword>
<dbReference type="GO" id="GO:0005829">
    <property type="term" value="C:cytosol"/>
    <property type="evidence" value="ECO:0007669"/>
    <property type="project" value="TreeGrafter"/>
</dbReference>
<dbReference type="GO" id="GO:0003684">
    <property type="term" value="F:damaged DNA binding"/>
    <property type="evidence" value="ECO:0007669"/>
    <property type="project" value="InterPro"/>
</dbReference>
<dbReference type="EMBL" id="LAJE02000161">
    <property type="protein sequence ID" value="OEO31361.1"/>
    <property type="molecule type" value="Genomic_DNA"/>
</dbReference>
<dbReference type="InterPro" id="IPR020568">
    <property type="entry name" value="Ribosomal_Su5_D2-typ_SF"/>
</dbReference>
<dbReference type="PROSITE" id="PS50162">
    <property type="entry name" value="RECA_2"/>
    <property type="match status" value="1"/>
</dbReference>
<dbReference type="GO" id="GO:0005524">
    <property type="term" value="F:ATP binding"/>
    <property type="evidence" value="ECO:0007669"/>
    <property type="project" value="UniProtKB-UniRule"/>
</dbReference>
<dbReference type="Pfam" id="PF18073">
    <property type="entry name" value="Zn_ribbon_LapB"/>
    <property type="match status" value="1"/>
</dbReference>
<dbReference type="GO" id="GO:0000725">
    <property type="term" value="P:recombinational repair"/>
    <property type="evidence" value="ECO:0007669"/>
    <property type="project" value="UniProtKB-UniRule"/>
</dbReference>
<feature type="domain" description="RecA family profile 1" evidence="14">
    <location>
        <begin position="67"/>
        <end position="217"/>
    </location>
</feature>
<dbReference type="PANTHER" id="PTHR32472">
    <property type="entry name" value="DNA REPAIR PROTEIN RADA"/>
    <property type="match status" value="1"/>
</dbReference>
<evidence type="ECO:0000256" key="11">
    <source>
        <dbReference type="HAMAP-Rule" id="MF_01498"/>
    </source>
</evidence>
<dbReference type="PANTHER" id="PTHR32472:SF10">
    <property type="entry name" value="DNA REPAIR PROTEIN RADA-LIKE PROTEIN"/>
    <property type="match status" value="1"/>
</dbReference>
<dbReference type="InterPro" id="IPR041166">
    <property type="entry name" value="Rubredoxin_2"/>
</dbReference>
<dbReference type="GO" id="GO:0140664">
    <property type="term" value="F:ATP-dependent DNA damage sensor activity"/>
    <property type="evidence" value="ECO:0007669"/>
    <property type="project" value="InterPro"/>
</dbReference>
<dbReference type="Pfam" id="PF13541">
    <property type="entry name" value="ChlI"/>
    <property type="match status" value="1"/>
</dbReference>
<dbReference type="AlphaFoldDB" id="A0A1E5XRY2"/>
<keyword evidence="2 11" id="KW-0547">Nucleotide-binding</keyword>
<keyword evidence="8 11" id="KW-0346">Stress response</keyword>
<dbReference type="PRINTS" id="PR01874">
    <property type="entry name" value="DNAREPAIRADA"/>
</dbReference>
<feature type="short sequence motif" description="RadA KNRFG motif" evidence="11">
    <location>
        <begin position="254"/>
        <end position="258"/>
    </location>
</feature>
<gene>
    <name evidence="11" type="primary">radA</name>
    <name evidence="15" type="ORF">VW23_016910</name>
</gene>
<evidence type="ECO:0000313" key="16">
    <source>
        <dbReference type="Proteomes" id="UP000095463"/>
    </source>
</evidence>
<evidence type="ECO:0000256" key="2">
    <source>
        <dbReference type="ARBA" id="ARBA00022741"/>
    </source>
</evidence>
<feature type="region of interest" description="Lon-protease-like" evidence="11">
    <location>
        <begin position="353"/>
        <end position="462"/>
    </location>
</feature>
<dbReference type="GO" id="GO:0008270">
    <property type="term" value="F:zinc ion binding"/>
    <property type="evidence" value="ECO:0007669"/>
    <property type="project" value="UniProtKB-KW"/>
</dbReference>
<evidence type="ECO:0000256" key="3">
    <source>
        <dbReference type="ARBA" id="ARBA00022763"/>
    </source>
</evidence>
<evidence type="ECO:0000256" key="12">
    <source>
        <dbReference type="NCBIfam" id="TIGR00416"/>
    </source>
</evidence>